<dbReference type="KEGG" id="sep:SE_2211"/>
<accession>A0A0H2VI88</accession>
<name>A0A0H2VI88_STAES</name>
<proteinExistence type="predicted"/>
<evidence type="ECO:0000313" key="1">
    <source>
        <dbReference type="EMBL" id="AAO05853.1"/>
    </source>
</evidence>
<evidence type="ECO:0000313" key="2">
    <source>
        <dbReference type="Proteomes" id="UP000001411"/>
    </source>
</evidence>
<gene>
    <name evidence="1" type="ordered locus">SE_2211</name>
</gene>
<dbReference type="EMBL" id="AE015929">
    <property type="protein sequence ID" value="AAO05853.1"/>
    <property type="molecule type" value="Genomic_DNA"/>
</dbReference>
<protein>
    <submittedName>
        <fullName evidence="1">Uncharacterized protein</fullName>
    </submittedName>
</protein>
<dbReference type="AlphaFoldDB" id="A0A0H2VI88"/>
<dbReference type="PATRIC" id="fig|176280.10.peg.2158"/>
<reference evidence="1 2" key="1">
    <citation type="journal article" date="2003" name="Mol. Microbiol.">
        <title>Genome-based analysis of virulence genes in a non-biofilm-forming Staphylococcus epidermidis strain (ATCC 12228).</title>
        <authorList>
            <person name="Zhang Y.Q."/>
            <person name="Ren S.X."/>
            <person name="Li H.L."/>
            <person name="Wang Y.X."/>
            <person name="Fu G."/>
            <person name="Yang J."/>
            <person name="Qin Z.Q."/>
            <person name="Miao Y.G."/>
            <person name="Wang W.Y."/>
            <person name="Chen R.S."/>
            <person name="Shen Y."/>
            <person name="Chen Z."/>
            <person name="Yuan Z.H."/>
            <person name="Zhao G.P."/>
            <person name="Qu D."/>
            <person name="Danchin A."/>
            <person name="Wen Y.M."/>
        </authorList>
    </citation>
    <scope>NUCLEOTIDE SEQUENCE [LARGE SCALE GENOMIC DNA]</scope>
    <source>
        <strain evidence="2">ATCC 12228 / FDA PCI 1200</strain>
    </source>
</reference>
<dbReference type="OrthoDB" id="9553857at2"/>
<dbReference type="Proteomes" id="UP000001411">
    <property type="component" value="Chromosome"/>
</dbReference>
<dbReference type="HOGENOM" id="CLU_3367461_0_0_9"/>
<organism evidence="1 2">
    <name type="scientific">Staphylococcus epidermidis (strain ATCC 12228 / FDA PCI 1200)</name>
    <dbReference type="NCBI Taxonomy" id="176280"/>
    <lineage>
        <taxon>Bacteria</taxon>
        <taxon>Bacillati</taxon>
        <taxon>Bacillota</taxon>
        <taxon>Bacilli</taxon>
        <taxon>Bacillales</taxon>
        <taxon>Staphylococcaceae</taxon>
        <taxon>Staphylococcus</taxon>
    </lineage>
</organism>
<sequence>MCRLICIFGIFNLEVKTNSKTIAMAKDMIKFIKKGVLRMIY</sequence>